<evidence type="ECO:0008006" key="3">
    <source>
        <dbReference type="Google" id="ProtNLM"/>
    </source>
</evidence>
<dbReference type="Gene3D" id="1.20.120.450">
    <property type="entry name" value="dinb family like domain"/>
    <property type="match status" value="1"/>
</dbReference>
<dbReference type="PANTHER" id="PTHR36922:SF1">
    <property type="entry name" value="DUF1993 DOMAIN-CONTAINING PROTEIN"/>
    <property type="match status" value="1"/>
</dbReference>
<dbReference type="Pfam" id="PF09351">
    <property type="entry name" value="DUF1993"/>
    <property type="match status" value="1"/>
</dbReference>
<dbReference type="OrthoDB" id="338237at2"/>
<reference evidence="1 2" key="1">
    <citation type="submission" date="2017-04" db="EMBL/GenBank/DDBJ databases">
        <authorList>
            <person name="Afonso C.L."/>
            <person name="Miller P.J."/>
            <person name="Scott M.A."/>
            <person name="Spackman E."/>
            <person name="Goraichik I."/>
            <person name="Dimitrov K.M."/>
            <person name="Suarez D.L."/>
            <person name="Swayne D.E."/>
        </authorList>
    </citation>
    <scope>NUCLEOTIDE SEQUENCE [LARGE SCALE GENOMIC DNA]</scope>
    <source>
        <strain evidence="1 2">DSM 23236</strain>
    </source>
</reference>
<keyword evidence="2" id="KW-1185">Reference proteome</keyword>
<name>A0A1W1XBF2_9NEIS</name>
<dbReference type="Proteomes" id="UP000192761">
    <property type="component" value="Unassembled WGS sequence"/>
</dbReference>
<dbReference type="InterPro" id="IPR034660">
    <property type="entry name" value="DinB/YfiT-like"/>
</dbReference>
<dbReference type="PANTHER" id="PTHR36922">
    <property type="entry name" value="BLL2446 PROTEIN"/>
    <property type="match status" value="1"/>
</dbReference>
<dbReference type="SUPFAM" id="SSF109854">
    <property type="entry name" value="DinB/YfiT-like putative metalloenzymes"/>
    <property type="match status" value="1"/>
</dbReference>
<dbReference type="EMBL" id="FWXD01000005">
    <property type="protein sequence ID" value="SMC21104.1"/>
    <property type="molecule type" value="Genomic_DNA"/>
</dbReference>
<proteinExistence type="predicted"/>
<protein>
    <recommendedName>
        <fullName evidence="3">DUF1993 domain-containing protein</fullName>
    </recommendedName>
</protein>
<evidence type="ECO:0000313" key="2">
    <source>
        <dbReference type="Proteomes" id="UP000192761"/>
    </source>
</evidence>
<dbReference type="RefSeq" id="WP_084089747.1">
    <property type="nucleotide sequence ID" value="NZ_FWXD01000005.1"/>
</dbReference>
<dbReference type="AlphaFoldDB" id="A0A1W1XBF2"/>
<accession>A0A1W1XBF2</accession>
<sequence length="167" mass="18499">MSLSHHQIALPTYIRMLGNLSAFIDKALEFCSAGKIDETVLLQTRLYPNMLPLVKQFQIATDQAKGSIARLSGIAAPKFADDETTFAQLKARIATTLDYLNGIPADALGEVKGKEVVLPWMQDHPLEGEFYLLHFAIPNVYFHVSTTYAILRHVGVPLGKNDFIGEL</sequence>
<organism evidence="1 2">
    <name type="scientific">Andreprevotia lacus DSM 23236</name>
    <dbReference type="NCBI Taxonomy" id="1121001"/>
    <lineage>
        <taxon>Bacteria</taxon>
        <taxon>Pseudomonadati</taxon>
        <taxon>Pseudomonadota</taxon>
        <taxon>Betaproteobacteria</taxon>
        <taxon>Neisseriales</taxon>
        <taxon>Chitinibacteraceae</taxon>
        <taxon>Andreprevotia</taxon>
    </lineage>
</organism>
<evidence type="ECO:0000313" key="1">
    <source>
        <dbReference type="EMBL" id="SMC21104.1"/>
    </source>
</evidence>
<dbReference type="InterPro" id="IPR018531">
    <property type="entry name" value="DUF1993"/>
</dbReference>
<dbReference type="STRING" id="1121001.SAMN02745857_01121"/>
<gene>
    <name evidence="1" type="ORF">SAMN02745857_01121</name>
</gene>